<sequence>MTWSATSSSAAEAVSAAGKTAASRGRVVVRPAELSDTSADEHAIVGMTQGNWLTLPEFMPAEALEWGELAKLRRERRQAAAAHPLGPAAFLFVVAVDEASGSVVGFLDAGPPLGHREELERAGVDPGKAVELLSLHVHPDHNRRGIGGLLFDHFKAWVPTCASVVAPEAPPGEIPVVLWTWVGNFRSIPFYTARGGEIVLRTSWPYLGHDVSVLLCSTRSLWTSVTAVGPRAAREWESAVAALRQPPQQAGDSGSVAVLLVSPDFSHADIEALHEGVRRSVRADALVGAVVDAVGLAPMAGGGAAWSLSLWTPDAGERGSTVLAFSVPPVPVAARKNRSVGRWPDSFNRGGARRADTLGSAAFESVSQGPVRDTWTLLPRALADSPPSQMLLLTDNEPFELLQSSTRAFPAAAHLGVIAARTPFVTGRPFTLFHNDSVLSEGAVGVAFGGSATQPAPIGMSAPHLVPLAPPMHISRSRGNIILELDGRNASRELLAQIKLSDASVSAAGQQVFVRVHDAASVHALFVTYGSLTEWADVLTLFVGGDLAKGTLAVDTLVDLVPGMQVEILRPTQHHHADLSAPATEVERGSGIVVGSIAERESLGAAASSTETTVHVHTDVAAWSELGFIRGDAATLGDFQVELTTLLEEKKRRETSAERAQRKAIYKEEKKRLKKELEEQNLSMIAAGMSAELGYSNNENPFGDSSLNQKFVWIKKRESEAKRGVTAAQRFEEEQRKRRETEMELEKLKKQRAEREIEQQLREMEQLRLQREQDAQAVGEWIAKEDDFHLEQAKIRAQIRVKEGRAKPIDVLAINLSLGTDSQLASEFDALGLEMDINEPYLIFKNLSLKETEELHRDIQLYTSLEKDPSNKHFWEAMMVICEDELARLHIKSGDGDGRRGGVGGAGPAGPGGAAQAAAAAAATTGVKETVRKDIDRMLEHKTLDQLNILERQIDSKLSSGDHYDVDYWDTTLKAIQVWKAKARLRSMHEMMLQKRIERLRESLLDDEDESGGDASGQQGAEPRELVPLTFEAIKARALRDAAAQKEGEDVDADAEMYDPSMSPRLMEGIELEDEKLEVVDEETDQRQLAEARKAAEAKFVRTTKQMELKNLAVVAGVAEEDLMAEVMMREAAKDADPDEAEFKEEAALGATSYLWQDKYRPRKPRYFNRVHTGFEWNKYNQTHYDSDNPPPKVVQGYKFNIFYPDLIDKSKAPTYKIEKDPASDETAIIRFHAGPPYEDVAFRIVKREWEYSYKKGFRSSFDRGVLQLWFHFKRRYYRR</sequence>
<reference evidence="6 7" key="1">
    <citation type="submission" date="2023-09" db="EMBL/GenBank/DDBJ databases">
        <title>Pangenome analysis of Batrachochytrium dendrobatidis and related Chytrids.</title>
        <authorList>
            <person name="Yacoub M.N."/>
            <person name="Stajich J.E."/>
            <person name="James T.Y."/>
        </authorList>
    </citation>
    <scope>NUCLEOTIDE SEQUENCE [LARGE SCALE GENOMIC DNA]</scope>
    <source>
        <strain evidence="6 7">JEL0888</strain>
    </source>
</reference>
<accession>A0ABR4NIC4</accession>
<dbReference type="Pfam" id="PF09732">
    <property type="entry name" value="CactinC_cactus"/>
    <property type="match status" value="1"/>
</dbReference>
<dbReference type="InterPro" id="IPR019134">
    <property type="entry name" value="Cactin_C"/>
</dbReference>
<keyword evidence="3" id="KW-0175">Coiled coil</keyword>
<evidence type="ECO:0000256" key="3">
    <source>
        <dbReference type="SAM" id="Coils"/>
    </source>
</evidence>
<dbReference type="Pfam" id="PF10312">
    <property type="entry name" value="Cactin_mid"/>
    <property type="match status" value="1"/>
</dbReference>
<dbReference type="EMBL" id="JADGIZ020000003">
    <property type="protein sequence ID" value="KAL2919278.1"/>
    <property type="molecule type" value="Genomic_DNA"/>
</dbReference>
<dbReference type="SMART" id="SM01050">
    <property type="entry name" value="CactinC_cactus"/>
    <property type="match status" value="1"/>
</dbReference>
<dbReference type="Pfam" id="PF00583">
    <property type="entry name" value="Acetyltransf_1"/>
    <property type="match status" value="1"/>
</dbReference>
<dbReference type="Pfam" id="PF08495">
    <property type="entry name" value="FIST"/>
    <property type="match status" value="1"/>
</dbReference>
<dbReference type="PANTHER" id="PTHR21737">
    <property type="entry name" value="POLYGLUTAMINE BINDING PROTEIN 1/MARVEL MEMBRANE-ASSOCIATING DOMAIN CONTAINING 3"/>
    <property type="match status" value="1"/>
</dbReference>
<dbReference type="InterPro" id="IPR013702">
    <property type="entry name" value="FIST_domain_N"/>
</dbReference>
<dbReference type="InterPro" id="IPR000182">
    <property type="entry name" value="GNAT_dom"/>
</dbReference>
<dbReference type="CDD" id="cd04301">
    <property type="entry name" value="NAT_SF"/>
    <property type="match status" value="1"/>
</dbReference>
<evidence type="ECO:0000313" key="6">
    <source>
        <dbReference type="EMBL" id="KAL2919278.1"/>
    </source>
</evidence>
<dbReference type="Proteomes" id="UP001527925">
    <property type="component" value="Unassembled WGS sequence"/>
</dbReference>
<gene>
    <name evidence="6" type="ORF">HK105_200921</name>
</gene>
<evidence type="ECO:0000256" key="2">
    <source>
        <dbReference type="ARBA" id="ARBA00034534"/>
    </source>
</evidence>
<protein>
    <recommendedName>
        <fullName evidence="2">Splicing factor Cactin</fullName>
    </recommendedName>
</protein>
<evidence type="ECO:0000313" key="7">
    <source>
        <dbReference type="Proteomes" id="UP001527925"/>
    </source>
</evidence>
<keyword evidence="7" id="KW-1185">Reference proteome</keyword>
<evidence type="ECO:0000256" key="1">
    <source>
        <dbReference type="ARBA" id="ARBA00006895"/>
    </source>
</evidence>
<dbReference type="PANTHER" id="PTHR21737:SF4">
    <property type="entry name" value="SPLICING FACTOR CACTIN"/>
    <property type="match status" value="1"/>
</dbReference>
<evidence type="ECO:0000259" key="5">
    <source>
        <dbReference type="PROSITE" id="PS51186"/>
    </source>
</evidence>
<proteinExistence type="inferred from homology"/>
<dbReference type="InterPro" id="IPR018816">
    <property type="entry name" value="Cactin_central"/>
</dbReference>
<dbReference type="SUPFAM" id="SSF55729">
    <property type="entry name" value="Acyl-CoA N-acyltransferases (Nat)"/>
    <property type="match status" value="1"/>
</dbReference>
<feature type="coiled-coil region" evidence="3">
    <location>
        <begin position="731"/>
        <end position="777"/>
    </location>
</feature>
<feature type="coiled-coil region" evidence="3">
    <location>
        <begin position="643"/>
        <end position="687"/>
    </location>
</feature>
<name>A0ABR4NIC4_9FUNG</name>
<dbReference type="Gene3D" id="3.40.630.30">
    <property type="match status" value="1"/>
</dbReference>
<feature type="region of interest" description="Disordered" evidence="4">
    <location>
        <begin position="1005"/>
        <end position="1025"/>
    </location>
</feature>
<comment type="similarity">
    <text evidence="1">Belongs to the CACTIN family.</text>
</comment>
<comment type="caution">
    <text evidence="6">The sequence shown here is derived from an EMBL/GenBank/DDBJ whole genome shotgun (WGS) entry which is preliminary data.</text>
</comment>
<dbReference type="PROSITE" id="PS51186">
    <property type="entry name" value="GNAT"/>
    <property type="match status" value="1"/>
</dbReference>
<organism evidence="6 7">
    <name type="scientific">Polyrhizophydium stewartii</name>
    <dbReference type="NCBI Taxonomy" id="2732419"/>
    <lineage>
        <taxon>Eukaryota</taxon>
        <taxon>Fungi</taxon>
        <taxon>Fungi incertae sedis</taxon>
        <taxon>Chytridiomycota</taxon>
        <taxon>Chytridiomycota incertae sedis</taxon>
        <taxon>Chytridiomycetes</taxon>
        <taxon>Rhizophydiales</taxon>
        <taxon>Rhizophydiales incertae sedis</taxon>
        <taxon>Polyrhizophydium</taxon>
    </lineage>
</organism>
<dbReference type="InterPro" id="IPR016181">
    <property type="entry name" value="Acyl_CoA_acyltransferase"/>
</dbReference>
<feature type="domain" description="N-acetyltransferase" evidence="5">
    <location>
        <begin position="56"/>
        <end position="212"/>
    </location>
</feature>
<evidence type="ECO:0000256" key="4">
    <source>
        <dbReference type="SAM" id="MobiDB-lite"/>
    </source>
</evidence>